<dbReference type="Pfam" id="PF22588">
    <property type="entry name" value="dCache_1_like"/>
    <property type="match status" value="1"/>
</dbReference>
<dbReference type="SMART" id="SM00267">
    <property type="entry name" value="GGDEF"/>
    <property type="match status" value="1"/>
</dbReference>
<dbReference type="InterPro" id="IPR000160">
    <property type="entry name" value="GGDEF_dom"/>
</dbReference>
<dbReference type="EC" id="2.7.7.65" evidence="1"/>
<feature type="domain" description="GGDEF" evidence="4">
    <location>
        <begin position="293"/>
        <end position="433"/>
    </location>
</feature>
<accession>A0ABV0BK70</accession>
<evidence type="ECO:0000313" key="5">
    <source>
        <dbReference type="EMBL" id="MEN3930187.1"/>
    </source>
</evidence>
<dbReference type="GO" id="GO:0052621">
    <property type="term" value="F:diguanylate cyclase activity"/>
    <property type="evidence" value="ECO:0007669"/>
    <property type="project" value="UniProtKB-EC"/>
</dbReference>
<keyword evidence="3" id="KW-0812">Transmembrane</keyword>
<dbReference type="InterPro" id="IPR043128">
    <property type="entry name" value="Rev_trsase/Diguanyl_cyclase"/>
</dbReference>
<evidence type="ECO:0000313" key="6">
    <source>
        <dbReference type="Proteomes" id="UP001418637"/>
    </source>
</evidence>
<reference evidence="5 6" key="1">
    <citation type="submission" date="2024-04" db="EMBL/GenBank/DDBJ databases">
        <title>A novel species isolated from cricket.</title>
        <authorList>
            <person name="Wang H.-C."/>
        </authorList>
    </citation>
    <scope>NUCLEOTIDE SEQUENCE [LARGE SCALE GENOMIC DNA]</scope>
    <source>
        <strain evidence="5 6">WL0021</strain>
    </source>
</reference>
<dbReference type="InterPro" id="IPR054327">
    <property type="entry name" value="His-kinase-like_sensor"/>
</dbReference>
<organism evidence="5 6">
    <name type="scientific">Hohaiivirga grylli</name>
    <dbReference type="NCBI Taxonomy" id="3133970"/>
    <lineage>
        <taxon>Bacteria</taxon>
        <taxon>Pseudomonadati</taxon>
        <taxon>Pseudomonadota</taxon>
        <taxon>Alphaproteobacteria</taxon>
        <taxon>Hyphomicrobiales</taxon>
        <taxon>Methylobacteriaceae</taxon>
        <taxon>Hohaiivirga</taxon>
    </lineage>
</organism>
<dbReference type="NCBIfam" id="TIGR00254">
    <property type="entry name" value="GGDEF"/>
    <property type="match status" value="1"/>
</dbReference>
<keyword evidence="3" id="KW-1133">Transmembrane helix</keyword>
<dbReference type="Proteomes" id="UP001418637">
    <property type="component" value="Unassembled WGS sequence"/>
</dbReference>
<dbReference type="EMBL" id="JBBYXI010000001">
    <property type="protein sequence ID" value="MEN3930187.1"/>
    <property type="molecule type" value="Genomic_DNA"/>
</dbReference>
<dbReference type="RefSeq" id="WP_346336152.1">
    <property type="nucleotide sequence ID" value="NZ_JBBYXI010000001.1"/>
</dbReference>
<sequence length="442" mass="49869">MLYNRSLQRTVDFLQSFNTIETSGKEKKAILLNMAPTTHGLEEILIFDKDGNLTSRSSGFPSRNLSSANCPYFQYLRVEATDKPQIATFCPTMAAEEDPSISIARRVSAPDGSFAGVAVAKISLSYIYDSFKDLTLGDKSHIFLVKDNGILLIRFPDNNFFGYDFSRTAIYHKIASSDQGSFVERTSLDRVENLYTYRHLKNVPLILGVSIAKKEILYAWYRRIFITAAVNTLVCLALLATAIIIRREIIRRETVETKLEKLSVTDGLTGLYNRRYFNKEIENEWRRALRSKAPLSMLMIDADNFKDLNDKFGHLMGDDVLTKIGEAISYCARRAGDLAIRYGGDEFAVLLPNSDSEKARIVADKIEKRLATLCHDLNKRLQQDNNSVSISIGIGSLIPSDQETTHDLIAMADEDLYRVKRNRKSRSLESIDAEQNLPFQGA</sequence>
<dbReference type="CDD" id="cd12914">
    <property type="entry name" value="PDC1_DGC_like"/>
    <property type="match status" value="1"/>
</dbReference>
<keyword evidence="3" id="KW-0472">Membrane</keyword>
<dbReference type="Gene3D" id="3.30.450.20">
    <property type="entry name" value="PAS domain"/>
    <property type="match status" value="2"/>
</dbReference>
<dbReference type="Gene3D" id="3.30.70.270">
    <property type="match status" value="1"/>
</dbReference>
<gene>
    <name evidence="5" type="ORF">WJT86_03820</name>
</gene>
<dbReference type="CDD" id="cd12915">
    <property type="entry name" value="PDC2_DGC_like"/>
    <property type="match status" value="1"/>
</dbReference>
<comment type="caution">
    <text evidence="5">The sequence shown here is derived from an EMBL/GenBank/DDBJ whole genome shotgun (WGS) entry which is preliminary data.</text>
</comment>
<name>A0ABV0BK70_9HYPH</name>
<comment type="catalytic activity">
    <reaction evidence="2">
        <text>2 GTP = 3',3'-c-di-GMP + 2 diphosphate</text>
        <dbReference type="Rhea" id="RHEA:24898"/>
        <dbReference type="ChEBI" id="CHEBI:33019"/>
        <dbReference type="ChEBI" id="CHEBI:37565"/>
        <dbReference type="ChEBI" id="CHEBI:58805"/>
        <dbReference type="EC" id="2.7.7.65"/>
    </reaction>
</comment>
<protein>
    <recommendedName>
        <fullName evidence="1">diguanylate cyclase</fullName>
        <ecNumber evidence="1">2.7.7.65</ecNumber>
    </recommendedName>
</protein>
<dbReference type="PANTHER" id="PTHR45138:SF9">
    <property type="entry name" value="DIGUANYLATE CYCLASE DGCM-RELATED"/>
    <property type="match status" value="1"/>
</dbReference>
<dbReference type="PROSITE" id="PS50887">
    <property type="entry name" value="GGDEF"/>
    <property type="match status" value="1"/>
</dbReference>
<dbReference type="PANTHER" id="PTHR45138">
    <property type="entry name" value="REGULATORY COMPONENTS OF SENSORY TRANSDUCTION SYSTEM"/>
    <property type="match status" value="1"/>
</dbReference>
<feature type="transmembrane region" description="Helical" evidence="3">
    <location>
        <begin position="224"/>
        <end position="245"/>
    </location>
</feature>
<evidence type="ECO:0000259" key="4">
    <source>
        <dbReference type="PROSITE" id="PS50887"/>
    </source>
</evidence>
<dbReference type="InterPro" id="IPR050469">
    <property type="entry name" value="Diguanylate_Cyclase"/>
</dbReference>
<dbReference type="InterPro" id="IPR029787">
    <property type="entry name" value="Nucleotide_cyclase"/>
</dbReference>
<evidence type="ECO:0000256" key="3">
    <source>
        <dbReference type="SAM" id="Phobius"/>
    </source>
</evidence>
<evidence type="ECO:0000256" key="1">
    <source>
        <dbReference type="ARBA" id="ARBA00012528"/>
    </source>
</evidence>
<dbReference type="Pfam" id="PF00990">
    <property type="entry name" value="GGDEF"/>
    <property type="match status" value="1"/>
</dbReference>
<keyword evidence="5" id="KW-0808">Transferase</keyword>
<proteinExistence type="predicted"/>
<dbReference type="CDD" id="cd01949">
    <property type="entry name" value="GGDEF"/>
    <property type="match status" value="1"/>
</dbReference>
<evidence type="ECO:0000256" key="2">
    <source>
        <dbReference type="ARBA" id="ARBA00034247"/>
    </source>
</evidence>
<dbReference type="SUPFAM" id="SSF55073">
    <property type="entry name" value="Nucleotide cyclase"/>
    <property type="match status" value="1"/>
</dbReference>
<keyword evidence="6" id="KW-1185">Reference proteome</keyword>
<keyword evidence="5" id="KW-0548">Nucleotidyltransferase</keyword>